<dbReference type="PIRSF" id="PIRSF006060">
    <property type="entry name" value="AA_transporter"/>
    <property type="match status" value="1"/>
</dbReference>
<dbReference type="PANTHER" id="PTHR11785:SF498">
    <property type="entry name" value="HIGH-AFFINITY METHIONINE PERMEASE"/>
    <property type="match status" value="1"/>
</dbReference>
<reference evidence="6" key="1">
    <citation type="submission" date="2011-04" db="EMBL/GenBank/DDBJ databases">
        <title>Evolution of plant cell wall degrading machinery underlies the functional diversity of forest fungi.</title>
        <authorList>
            <consortium name="US DOE Joint Genome Institute (JGI-PGF)"/>
            <person name="Eastwood D.C."/>
            <person name="Floudas D."/>
            <person name="Binder M."/>
            <person name="Majcherczyk A."/>
            <person name="Schneider P."/>
            <person name="Aerts A."/>
            <person name="Asiegbu F.O."/>
            <person name="Baker S.E."/>
            <person name="Barry K."/>
            <person name="Bendiksby M."/>
            <person name="Blumentritt M."/>
            <person name="Coutinho P.M."/>
            <person name="Cullen D."/>
            <person name="Cullen D."/>
            <person name="Gathman A."/>
            <person name="Goodell B."/>
            <person name="Henrissat B."/>
            <person name="Ihrmark K."/>
            <person name="Kauserud H."/>
            <person name="Kohler A."/>
            <person name="LaButti K."/>
            <person name="Lapidus A."/>
            <person name="Lavin J.L."/>
            <person name="Lee Y.-H."/>
            <person name="Lindquist E."/>
            <person name="Lilly W."/>
            <person name="Lucas S."/>
            <person name="Morin E."/>
            <person name="Murat C."/>
            <person name="Oguiza J.A."/>
            <person name="Park J."/>
            <person name="Pisabarro A.G."/>
            <person name="Riley R."/>
            <person name="Rosling A."/>
            <person name="Salamov A."/>
            <person name="Schmidt O."/>
            <person name="Schmutz J."/>
            <person name="Skrede I."/>
            <person name="Stenlid J."/>
            <person name="Wiebenga A."/>
            <person name="Xie X."/>
            <person name="Kues U."/>
            <person name="Hibbett D.S."/>
            <person name="Hoffmeister D."/>
            <person name="Hogberg N."/>
            <person name="Martin F."/>
            <person name="Grigoriev I.V."/>
            <person name="Watkinson S.C."/>
        </authorList>
    </citation>
    <scope>NUCLEOTIDE SEQUENCE</scope>
    <source>
        <strain evidence="6">S7.9</strain>
    </source>
</reference>
<feature type="transmembrane region" description="Helical" evidence="5">
    <location>
        <begin position="426"/>
        <end position="445"/>
    </location>
</feature>
<feature type="transmembrane region" description="Helical" evidence="5">
    <location>
        <begin position="108"/>
        <end position="130"/>
    </location>
</feature>
<evidence type="ECO:0000256" key="5">
    <source>
        <dbReference type="SAM" id="Phobius"/>
    </source>
</evidence>
<dbReference type="HOGENOM" id="CLU_013661_4_1_1"/>
<keyword evidence="4 5" id="KW-0472">Membrane</keyword>
<dbReference type="KEGG" id="sla:SERLADRAFT_365145"/>
<feature type="transmembrane region" description="Helical" evidence="5">
    <location>
        <begin position="358"/>
        <end position="375"/>
    </location>
</feature>
<dbReference type="AlphaFoldDB" id="F8NGN7"/>
<accession>F8NGN7</accession>
<proteinExistence type="predicted"/>
<feature type="transmembrane region" description="Helical" evidence="5">
    <location>
        <begin position="55"/>
        <end position="77"/>
    </location>
</feature>
<evidence type="ECO:0000313" key="6">
    <source>
        <dbReference type="EMBL" id="EGO29119.1"/>
    </source>
</evidence>
<feature type="transmembrane region" description="Helical" evidence="5">
    <location>
        <begin position="258"/>
        <end position="280"/>
    </location>
</feature>
<protein>
    <recommendedName>
        <fullName evidence="7">Amino acid transporter</fullName>
    </recommendedName>
</protein>
<feature type="transmembrane region" description="Helical" evidence="5">
    <location>
        <begin position="457"/>
        <end position="482"/>
    </location>
</feature>
<evidence type="ECO:0000256" key="1">
    <source>
        <dbReference type="ARBA" id="ARBA00004141"/>
    </source>
</evidence>
<name>F8NGN7_SERL9</name>
<dbReference type="RefSeq" id="XP_007313361.1">
    <property type="nucleotide sequence ID" value="XM_007313299.1"/>
</dbReference>
<keyword evidence="2 5" id="KW-0812">Transmembrane</keyword>
<dbReference type="InterPro" id="IPR050598">
    <property type="entry name" value="AminoAcid_Transporter"/>
</dbReference>
<dbReference type="GO" id="GO:0015179">
    <property type="term" value="F:L-amino acid transmembrane transporter activity"/>
    <property type="evidence" value="ECO:0007669"/>
    <property type="project" value="TreeGrafter"/>
</dbReference>
<evidence type="ECO:0008006" key="7">
    <source>
        <dbReference type="Google" id="ProtNLM"/>
    </source>
</evidence>
<feature type="transmembrane region" description="Helical" evidence="5">
    <location>
        <begin position="173"/>
        <end position="198"/>
    </location>
</feature>
<dbReference type="GO" id="GO:0016020">
    <property type="term" value="C:membrane"/>
    <property type="evidence" value="ECO:0007669"/>
    <property type="project" value="UniProtKB-SubCell"/>
</dbReference>
<dbReference type="GeneID" id="18810085"/>
<dbReference type="Pfam" id="PF13520">
    <property type="entry name" value="AA_permease_2"/>
    <property type="match status" value="1"/>
</dbReference>
<feature type="transmembrane region" description="Helical" evidence="5">
    <location>
        <begin position="309"/>
        <end position="328"/>
    </location>
</feature>
<keyword evidence="3 5" id="KW-1133">Transmembrane helix</keyword>
<evidence type="ECO:0000256" key="2">
    <source>
        <dbReference type="ARBA" id="ARBA00022692"/>
    </source>
</evidence>
<dbReference type="InterPro" id="IPR002293">
    <property type="entry name" value="AA/rel_permease1"/>
</dbReference>
<dbReference type="OrthoDB" id="5982228at2759"/>
<feature type="transmembrane region" description="Helical" evidence="5">
    <location>
        <begin position="23"/>
        <end position="43"/>
    </location>
</feature>
<dbReference type="PANTHER" id="PTHR11785">
    <property type="entry name" value="AMINO ACID TRANSPORTER"/>
    <property type="match status" value="1"/>
</dbReference>
<evidence type="ECO:0000256" key="3">
    <source>
        <dbReference type="ARBA" id="ARBA00022989"/>
    </source>
</evidence>
<evidence type="ECO:0000256" key="4">
    <source>
        <dbReference type="ARBA" id="ARBA00023136"/>
    </source>
</evidence>
<organism>
    <name type="scientific">Serpula lacrymans var. lacrymans (strain S7.9)</name>
    <name type="common">Dry rot fungus</name>
    <dbReference type="NCBI Taxonomy" id="578457"/>
    <lineage>
        <taxon>Eukaryota</taxon>
        <taxon>Fungi</taxon>
        <taxon>Dikarya</taxon>
        <taxon>Basidiomycota</taxon>
        <taxon>Agaricomycotina</taxon>
        <taxon>Agaricomycetes</taxon>
        <taxon>Agaricomycetidae</taxon>
        <taxon>Boletales</taxon>
        <taxon>Coniophorineae</taxon>
        <taxon>Serpulaceae</taxon>
        <taxon>Serpula</taxon>
    </lineage>
</organism>
<dbReference type="Gene3D" id="1.20.1740.10">
    <property type="entry name" value="Amino acid/polyamine transporter I"/>
    <property type="match status" value="1"/>
</dbReference>
<gene>
    <name evidence="6" type="ORF">SERLADRAFT_365145</name>
</gene>
<dbReference type="EMBL" id="GL945429">
    <property type="protein sequence ID" value="EGO29119.1"/>
    <property type="molecule type" value="Genomic_DNA"/>
</dbReference>
<comment type="subcellular location">
    <subcellularLocation>
        <location evidence="1">Membrane</location>
        <topology evidence="1">Multi-pass membrane protein</topology>
    </subcellularLocation>
</comment>
<dbReference type="Proteomes" id="UP000008064">
    <property type="component" value="Unassembled WGS sequence"/>
</dbReference>
<feature type="transmembrane region" description="Helical" evidence="5">
    <location>
        <begin position="142"/>
        <end position="161"/>
    </location>
</feature>
<sequence length="522" mass="57468">MVREVATAFGESFDNVPRSKRQIGLASAVFLIFNRIIGTGVYASPSIILRASGSIGVTFVMWILGAFIAAAGTAVYVELGTGLPRSGGDKTYLEFIYSRPKYLVTCVYAMYGLFLGAIAAASVVFGEYFLRSLSITPTQFNVRFCAVLCMTFCFFIHGTYLKWGLRLQNALGFFNLFVLSLIAVCGMLSLAGVSGFTVRDGYDIPHNYEWDSFWEGSVTDTNAFVMGMYNVTWSFIGYSNANYALSEVRNPVRTIKRAAPLALALVALAYIFVNIAYFAVISKVDILDSGTVAAALFFRNLFGPAASKALSAIIALTTLGNVLSVLFSQGRVNQELGREGVIPYSSFISSNKPFDTPLAGLFVQWAVSVITVIATPSGDAYLFMVNLNTFPLMIINVLVSGGLLLLYTRAYKSFNWQPPFQASRSVVVFFFLSQLFFAVVPFIPPSPGFDIYENLPYWSHVAVSIVIASLGAVYWFNVFIWLPRRKGYKLEREMVVQEDEISRGVFTKVPIEQGSVIRGFAS</sequence>
<feature type="transmembrane region" description="Helical" evidence="5">
    <location>
        <begin position="381"/>
        <end position="406"/>
    </location>
</feature>